<keyword evidence="2" id="KW-1185">Reference proteome</keyword>
<sequence>MIEKGSEQKNISCLLPGQGCHVTVKNHFIFVFPFLPKNYLLNGYMSSRTIPCLVTKNCSIPLTQQPMKMEKQQ</sequence>
<dbReference type="AlphaFoldDB" id="A0AAN9KZJ0"/>
<evidence type="ECO:0000313" key="2">
    <source>
        <dbReference type="Proteomes" id="UP001367508"/>
    </source>
</evidence>
<name>A0AAN9KZJ0_CANGL</name>
<organism evidence="1 2">
    <name type="scientific">Canavalia gladiata</name>
    <name type="common">Sword bean</name>
    <name type="synonym">Dolichos gladiatus</name>
    <dbReference type="NCBI Taxonomy" id="3824"/>
    <lineage>
        <taxon>Eukaryota</taxon>
        <taxon>Viridiplantae</taxon>
        <taxon>Streptophyta</taxon>
        <taxon>Embryophyta</taxon>
        <taxon>Tracheophyta</taxon>
        <taxon>Spermatophyta</taxon>
        <taxon>Magnoliopsida</taxon>
        <taxon>eudicotyledons</taxon>
        <taxon>Gunneridae</taxon>
        <taxon>Pentapetalae</taxon>
        <taxon>rosids</taxon>
        <taxon>fabids</taxon>
        <taxon>Fabales</taxon>
        <taxon>Fabaceae</taxon>
        <taxon>Papilionoideae</taxon>
        <taxon>50 kb inversion clade</taxon>
        <taxon>NPAAA clade</taxon>
        <taxon>indigoferoid/millettioid clade</taxon>
        <taxon>Phaseoleae</taxon>
        <taxon>Canavalia</taxon>
    </lineage>
</organism>
<evidence type="ECO:0000313" key="1">
    <source>
        <dbReference type="EMBL" id="KAK7324819.1"/>
    </source>
</evidence>
<dbReference type="Proteomes" id="UP001367508">
    <property type="component" value="Unassembled WGS sequence"/>
</dbReference>
<gene>
    <name evidence="1" type="ORF">VNO77_28680</name>
</gene>
<comment type="caution">
    <text evidence="1">The sequence shown here is derived from an EMBL/GenBank/DDBJ whole genome shotgun (WGS) entry which is preliminary data.</text>
</comment>
<reference evidence="1 2" key="1">
    <citation type="submission" date="2024-01" db="EMBL/GenBank/DDBJ databases">
        <title>The genomes of 5 underutilized Papilionoideae crops provide insights into root nodulation and disease resistanc.</title>
        <authorList>
            <person name="Jiang F."/>
        </authorList>
    </citation>
    <scope>NUCLEOTIDE SEQUENCE [LARGE SCALE GENOMIC DNA]</scope>
    <source>
        <strain evidence="1">LVBAO_FW01</strain>
        <tissue evidence="1">Leaves</tissue>
    </source>
</reference>
<proteinExistence type="predicted"/>
<accession>A0AAN9KZJ0</accession>
<protein>
    <submittedName>
        <fullName evidence="1">Uncharacterized protein</fullName>
    </submittedName>
</protein>
<dbReference type="EMBL" id="JAYMYQ010000006">
    <property type="protein sequence ID" value="KAK7324819.1"/>
    <property type="molecule type" value="Genomic_DNA"/>
</dbReference>